<dbReference type="Proteomes" id="UP000315995">
    <property type="component" value="Chromosome"/>
</dbReference>
<organism evidence="4 5">
    <name type="scientific">Persicimonas caeni</name>
    <dbReference type="NCBI Taxonomy" id="2292766"/>
    <lineage>
        <taxon>Bacteria</taxon>
        <taxon>Deltaproteobacteria</taxon>
        <taxon>Bradymonadales</taxon>
        <taxon>Bradymonadaceae</taxon>
        <taxon>Persicimonas</taxon>
    </lineage>
</organism>
<dbReference type="PROSITE" id="PS51257">
    <property type="entry name" value="PROKAR_LIPOPROTEIN"/>
    <property type="match status" value="1"/>
</dbReference>
<protein>
    <submittedName>
        <fullName evidence="4">SEL1-like repeat protein</fullName>
    </submittedName>
</protein>
<dbReference type="InterPro" id="IPR006597">
    <property type="entry name" value="Sel1-like"/>
</dbReference>
<dbReference type="Gene3D" id="1.25.40.10">
    <property type="entry name" value="Tetratricopeptide repeat domain"/>
    <property type="match status" value="4"/>
</dbReference>
<keyword evidence="3" id="KW-0732">Signal</keyword>
<evidence type="ECO:0000313" key="5">
    <source>
        <dbReference type="Proteomes" id="UP000315995"/>
    </source>
</evidence>
<comment type="similarity">
    <text evidence="1">Belongs to the hcp beta-lactamase family.</text>
</comment>
<evidence type="ECO:0000313" key="4">
    <source>
        <dbReference type="EMBL" id="QDG54578.1"/>
    </source>
</evidence>
<dbReference type="InterPro" id="IPR011990">
    <property type="entry name" value="TPR-like_helical_dom_sf"/>
</dbReference>
<dbReference type="SMART" id="SM00671">
    <property type="entry name" value="SEL1"/>
    <property type="match status" value="12"/>
</dbReference>
<feature type="chain" id="PRO_5039934506" evidence="3">
    <location>
        <begin position="24"/>
        <end position="648"/>
    </location>
</feature>
<dbReference type="Pfam" id="PF08238">
    <property type="entry name" value="Sel1"/>
    <property type="match status" value="10"/>
</dbReference>
<dbReference type="AlphaFoldDB" id="A0A4Y6Q1U8"/>
<proteinExistence type="inferred from homology"/>
<evidence type="ECO:0000256" key="3">
    <source>
        <dbReference type="SAM" id="SignalP"/>
    </source>
</evidence>
<evidence type="ECO:0000256" key="1">
    <source>
        <dbReference type="ARBA" id="ARBA00008486"/>
    </source>
</evidence>
<dbReference type="SUPFAM" id="SSF81901">
    <property type="entry name" value="HCP-like"/>
    <property type="match status" value="4"/>
</dbReference>
<evidence type="ECO:0000256" key="2">
    <source>
        <dbReference type="ARBA" id="ARBA00022737"/>
    </source>
</evidence>
<dbReference type="OrthoDB" id="5483576at2"/>
<sequence length="648" mass="71128">MYLRLFRAALSSITLLICLGALGACGGPTMFTVDDKSSWEELCPRESSNPNGLMVERDCNYRITTLTAEAACSTGDNVGCFLASVLYEDEDSPIRDHERAVEIGEWACEKGDPAACQAFAYVLFQGDIYEKGRAYNLMRQTCLDGMGLSCYSIGEWYADEPETAKEKRLAAGFFKRSCDLGYAPGCREFAEVYDEGFGIARNKKRARQLYTKACEMGERQSCLAVDRDPPHNKEDMWIEELGMTSEDYLAIYETACKKGFKHACTLAGLRIEIGDIRGRYITLNYDRAANFYREGCKRGALPACWGLAILVREGAGTIDANTKEAVRLAKKSCDGGYELGCKQYRDYRYRLWDEPEAAEWAAKCDSGDGEACYLAGRAYNYDVNFTRDGSRALGLLEKGCELDYFPACEVAGKYYAEGWGTRSNAAEAAKYYTKACEGGTGYACYALAMAYANGEGVEENVEFALSNAELACERDEGEACVFAGLRHEAGLGVDRDYEKARSYYDDGCSWRIVGACTRYGILMKDGKGGEENDEYARDLLARSCANDHGLACFELAKMYESGEGDGDLAEGEDPANEASPIEAADHFEMGCLAGHAEACAELARLHEVGKGVKKDAGKAKMLRQKACMEGHEASCPAEDGEESADASR</sequence>
<reference evidence="4 5" key="1">
    <citation type="submission" date="2019-06" db="EMBL/GenBank/DDBJ databases">
        <title>Persicimonas caeni gen. nov., sp. nov., a predatory bacterium isolated from solar saltern.</title>
        <authorList>
            <person name="Wang S."/>
        </authorList>
    </citation>
    <scope>NUCLEOTIDE SEQUENCE [LARGE SCALE GENOMIC DNA]</scope>
    <source>
        <strain evidence="4 5">YN101</strain>
    </source>
</reference>
<dbReference type="RefSeq" id="WP_141201022.1">
    <property type="nucleotide sequence ID" value="NZ_CP041186.1"/>
</dbReference>
<keyword evidence="5" id="KW-1185">Reference proteome</keyword>
<accession>A0A5B8YJH6</accession>
<name>A0A4Y6Q1U8_PERCE</name>
<dbReference type="PANTHER" id="PTHR13891:SF1">
    <property type="entry name" value="CYTOCHROME C OXIDASE ASSEMBLY FACTOR 7"/>
    <property type="match status" value="1"/>
</dbReference>
<gene>
    <name evidence="4" type="ORF">FIV42_28685</name>
</gene>
<keyword evidence="2" id="KW-0677">Repeat</keyword>
<dbReference type="EMBL" id="CP041186">
    <property type="protein sequence ID" value="QDG54578.1"/>
    <property type="molecule type" value="Genomic_DNA"/>
</dbReference>
<dbReference type="PANTHER" id="PTHR13891">
    <property type="entry name" value="CYTOCHROME C OXIDASE ASSEMBLY FACTOR 7"/>
    <property type="match status" value="1"/>
</dbReference>
<accession>A0A4Y6Q1U8</accession>
<dbReference type="InterPro" id="IPR040239">
    <property type="entry name" value="HcpB-like"/>
</dbReference>
<feature type="signal peptide" evidence="3">
    <location>
        <begin position="1"/>
        <end position="23"/>
    </location>
</feature>